<dbReference type="InterPro" id="IPR001611">
    <property type="entry name" value="Leu-rich_rpt"/>
</dbReference>
<dbReference type="Proteomes" id="UP000734854">
    <property type="component" value="Unassembled WGS sequence"/>
</dbReference>
<dbReference type="CDD" id="cd14066">
    <property type="entry name" value="STKc_IRAK"/>
    <property type="match status" value="1"/>
</dbReference>
<evidence type="ECO:0000256" key="18">
    <source>
        <dbReference type="ARBA" id="ARBA00023170"/>
    </source>
</evidence>
<evidence type="ECO:0000256" key="24">
    <source>
        <dbReference type="ARBA" id="ARBA00072040"/>
    </source>
</evidence>
<keyword evidence="8" id="KW-0433">Leucine-rich repeat</keyword>
<dbReference type="Pfam" id="PF08263">
    <property type="entry name" value="LRRNT_2"/>
    <property type="match status" value="1"/>
</dbReference>
<comment type="subcellular location">
    <subcellularLocation>
        <location evidence="1">Cell membrane</location>
        <topology evidence="1">Single-pass membrane protein</topology>
    </subcellularLocation>
    <subcellularLocation>
        <location evidence="2">Endoplasmic reticulum membrane</location>
        <topology evidence="2">Single-pass membrane protein</topology>
    </subcellularLocation>
</comment>
<keyword evidence="11 27" id="KW-0732">Signal</keyword>
<keyword evidence="10 26" id="KW-0812">Transmembrane</keyword>
<comment type="function">
    <text evidence="22">Receptor kinase that detects X.oryzae pv. oryzae protein Ax21 to promote innate immunity. Following X.oryzae pv. oryzae protein Ax21 detection, undergoes cleavage, releasing the processed protein kinase Xa21 chain.</text>
</comment>
<keyword evidence="6" id="KW-0723">Serine/threonine-protein kinase</keyword>
<dbReference type="PROSITE" id="PS50011">
    <property type="entry name" value="PROTEIN_KINASE_DOM"/>
    <property type="match status" value="1"/>
</dbReference>
<evidence type="ECO:0000256" key="21">
    <source>
        <dbReference type="ARBA" id="ARBA00048679"/>
    </source>
</evidence>
<comment type="caution">
    <text evidence="29">The sequence shown here is derived from an EMBL/GenBank/DDBJ whole genome shotgun (WGS) entry which is preliminary data.</text>
</comment>
<evidence type="ECO:0000256" key="13">
    <source>
        <dbReference type="ARBA" id="ARBA00022741"/>
    </source>
</evidence>
<dbReference type="Pfam" id="PF00069">
    <property type="entry name" value="Pkinase"/>
    <property type="match status" value="1"/>
</dbReference>
<dbReference type="InterPro" id="IPR017441">
    <property type="entry name" value="Protein_kinase_ATP_BS"/>
</dbReference>
<feature type="chain" id="PRO_5035316533" description="Receptor kinase-like protein Xa21" evidence="27">
    <location>
        <begin position="21"/>
        <end position="1040"/>
    </location>
</feature>
<dbReference type="PANTHER" id="PTHR48053">
    <property type="entry name" value="LEUCINE RICH REPEAT FAMILY PROTEIN, EXPRESSED"/>
    <property type="match status" value="1"/>
</dbReference>
<dbReference type="Pfam" id="PF00560">
    <property type="entry name" value="LRR_1"/>
    <property type="match status" value="4"/>
</dbReference>
<dbReference type="InterPro" id="IPR003591">
    <property type="entry name" value="Leu-rich_rpt_typical-subtyp"/>
</dbReference>
<dbReference type="FunFam" id="3.80.10.10:FF:000275">
    <property type="entry name" value="Leucine-rich repeat receptor-like protein kinase"/>
    <property type="match status" value="1"/>
</dbReference>
<dbReference type="SMART" id="SM00369">
    <property type="entry name" value="LRR_TYP"/>
    <property type="match status" value="10"/>
</dbReference>
<evidence type="ECO:0000256" key="27">
    <source>
        <dbReference type="SAM" id="SignalP"/>
    </source>
</evidence>
<evidence type="ECO:0000256" key="16">
    <source>
        <dbReference type="ARBA" id="ARBA00022989"/>
    </source>
</evidence>
<dbReference type="GO" id="GO:0009791">
    <property type="term" value="P:post-embryonic development"/>
    <property type="evidence" value="ECO:0007669"/>
    <property type="project" value="UniProtKB-ARBA"/>
</dbReference>
<feature type="domain" description="Protein kinase" evidence="28">
    <location>
        <begin position="727"/>
        <end position="1028"/>
    </location>
</feature>
<keyword evidence="17 26" id="KW-0472">Membrane</keyword>
<sequence length="1040" mass="113018">MLRMIKALFSFLFAAAAVKAGITPSPAGDMAALLAFKEELTSRGTALLSWNQSTSFCTWEGVSCGRRHPERVTEIELTSGGLVGPISPSLGNLSFLRSLNLSLNALHSGIPSSVAGLHRLRYLNLSYNFIGGEIPIALRNCSELRMINLHGNQFTGSVPPWLGSLMRLSGLYLGNNSITGVIPASLANASSLTMLSFLENLIEGTIPEGLGHFAQLWFIQLSGNYLSGSIPTSLYNLSSLLYISVAGNQLHGELSADIGRKLSNLQVIYLGGNQFTGEIPASITNCSGLNRLDVSFNSFSGRLPRNMGRLSELTLFSIGENQFEAQNSDDWDFFTSLTNCSALQHVSIELNDNLRGSLPPAVANFSEQLQVLIVGGNALSGSIPAGIGNLIGLQKLVLHENYFTGGIPEGIGHLLQLRVLFLDDNNLSGQMPPSLGNLTQLYLLNASYNALHGPIPAALGRLQSLTTLWLSDNFLDGVIPKELFNLSFLLDTIDLRYNLLTGSLPSEVGNLRNMRNLLASGNRLQGQIPNSLGDCHVLEYLTLDDNLFQGSIPLTLANVAGLTGLNLTKNNLSGEIPRTLSSISGLQELYLAHNNLSGAIPAFLQNLSSLFAVDLSFNQLEGAVPTKGVFQNISRFSIVGNDGLCGGIQELHLPSCPMHSSERKHSKSTPLLITVPTLCFFFFLLLLSVLIYRRKKKQEESPTSSSPLGMHYPIISYFELSKSTAGFDASNLIGKGRYGSVYKATLDRDGKIVAVKVFDLQQFGCSRSFLTECETLSRICHRNLVKIITCCSSVDSNGNDFKAIVFDFMPNKSLDRWLHPQLECNGEHQQISNISLKQRLNIAIDVAEALYYLHSCCKPPVVHCDLKPSNILLDEDMVAHVSDFGLAKILPEAISKSLAESTSSIGLRGSIGYAPPEYGEGSPVSTSGDVYSFGVFLLELLTGKSPVDEMFNEGLTLAKFVGMRGAMEIVDPALLGQDNEEIHWWNNIEECSTSLARVGLACAHQAPRDRMCMRDVVADLRTIKNVFAGKTETISQEQRP</sequence>
<evidence type="ECO:0000256" key="25">
    <source>
        <dbReference type="PROSITE-ProRule" id="PRU10141"/>
    </source>
</evidence>
<comment type="catalytic activity">
    <reaction evidence="21">
        <text>L-seryl-[protein] + ATP = O-phospho-L-seryl-[protein] + ADP + H(+)</text>
        <dbReference type="Rhea" id="RHEA:17989"/>
        <dbReference type="Rhea" id="RHEA-COMP:9863"/>
        <dbReference type="Rhea" id="RHEA-COMP:11604"/>
        <dbReference type="ChEBI" id="CHEBI:15378"/>
        <dbReference type="ChEBI" id="CHEBI:29999"/>
        <dbReference type="ChEBI" id="CHEBI:30616"/>
        <dbReference type="ChEBI" id="CHEBI:83421"/>
        <dbReference type="ChEBI" id="CHEBI:456216"/>
        <dbReference type="EC" id="2.7.11.1"/>
    </reaction>
</comment>
<feature type="transmembrane region" description="Helical" evidence="26">
    <location>
        <begin position="671"/>
        <end position="692"/>
    </location>
</feature>
<proteinExistence type="inferred from homology"/>
<keyword evidence="15 25" id="KW-0067">ATP-binding</keyword>
<dbReference type="GO" id="GO:0004674">
    <property type="term" value="F:protein serine/threonine kinase activity"/>
    <property type="evidence" value="ECO:0007669"/>
    <property type="project" value="UniProtKB-KW"/>
</dbReference>
<evidence type="ECO:0000256" key="9">
    <source>
        <dbReference type="ARBA" id="ARBA00022679"/>
    </source>
</evidence>
<evidence type="ECO:0000256" key="17">
    <source>
        <dbReference type="ARBA" id="ARBA00023136"/>
    </source>
</evidence>
<evidence type="ECO:0000256" key="23">
    <source>
        <dbReference type="ARBA" id="ARBA00056628"/>
    </source>
</evidence>
<dbReference type="FunFam" id="3.80.10.10:FF:000383">
    <property type="entry name" value="Leucine-rich repeat receptor protein kinase EMS1"/>
    <property type="match status" value="1"/>
</dbReference>
<evidence type="ECO:0000256" key="20">
    <source>
        <dbReference type="ARBA" id="ARBA00047899"/>
    </source>
</evidence>
<evidence type="ECO:0000256" key="7">
    <source>
        <dbReference type="ARBA" id="ARBA00022553"/>
    </source>
</evidence>
<keyword evidence="7" id="KW-0597">Phosphoprotein</keyword>
<evidence type="ECO:0000313" key="29">
    <source>
        <dbReference type="EMBL" id="KAG6511334.1"/>
    </source>
</evidence>
<dbReference type="GO" id="GO:0005886">
    <property type="term" value="C:plasma membrane"/>
    <property type="evidence" value="ECO:0007669"/>
    <property type="project" value="UniProtKB-SubCell"/>
</dbReference>
<keyword evidence="12" id="KW-0677">Repeat</keyword>
<gene>
    <name evidence="29" type="ORF">ZIOFF_029394</name>
</gene>
<evidence type="ECO:0000256" key="15">
    <source>
        <dbReference type="ARBA" id="ARBA00022840"/>
    </source>
</evidence>
<protein>
    <recommendedName>
        <fullName evidence="24">Receptor kinase-like protein Xa21</fullName>
        <ecNumber evidence="4">2.7.11.1</ecNumber>
    </recommendedName>
</protein>
<dbReference type="InterPro" id="IPR013210">
    <property type="entry name" value="LRR_N_plant-typ"/>
</dbReference>
<evidence type="ECO:0000256" key="26">
    <source>
        <dbReference type="SAM" id="Phobius"/>
    </source>
</evidence>
<evidence type="ECO:0000256" key="14">
    <source>
        <dbReference type="ARBA" id="ARBA00022777"/>
    </source>
</evidence>
<dbReference type="SMART" id="SM00220">
    <property type="entry name" value="S_TKc"/>
    <property type="match status" value="1"/>
</dbReference>
<evidence type="ECO:0000256" key="22">
    <source>
        <dbReference type="ARBA" id="ARBA00054320"/>
    </source>
</evidence>
<feature type="binding site" evidence="25">
    <location>
        <position position="756"/>
    </location>
    <ligand>
        <name>ATP</name>
        <dbReference type="ChEBI" id="CHEBI:30616"/>
    </ligand>
</feature>
<keyword evidence="5" id="KW-1003">Cell membrane</keyword>
<evidence type="ECO:0000256" key="2">
    <source>
        <dbReference type="ARBA" id="ARBA00004389"/>
    </source>
</evidence>
<evidence type="ECO:0000256" key="3">
    <source>
        <dbReference type="ARBA" id="ARBA00008684"/>
    </source>
</evidence>
<dbReference type="GO" id="GO:0005524">
    <property type="term" value="F:ATP binding"/>
    <property type="evidence" value="ECO:0007669"/>
    <property type="project" value="UniProtKB-UniRule"/>
</dbReference>
<dbReference type="FunFam" id="3.80.10.10:FF:000233">
    <property type="entry name" value="Leucine-rich repeat receptor-like protein kinase TDR"/>
    <property type="match status" value="1"/>
</dbReference>
<dbReference type="PANTHER" id="PTHR48053:SF81">
    <property type="entry name" value="PROTEIN KINASE DOMAIN-CONTAINING PROTEIN"/>
    <property type="match status" value="1"/>
</dbReference>
<evidence type="ECO:0000256" key="6">
    <source>
        <dbReference type="ARBA" id="ARBA00022527"/>
    </source>
</evidence>
<dbReference type="EC" id="2.7.11.1" evidence="4"/>
<dbReference type="InterPro" id="IPR008271">
    <property type="entry name" value="Ser/Thr_kinase_AS"/>
</dbReference>
<dbReference type="AlphaFoldDB" id="A0A8J5LAU2"/>
<dbReference type="PROSITE" id="PS00107">
    <property type="entry name" value="PROTEIN_KINASE_ATP"/>
    <property type="match status" value="1"/>
</dbReference>
<evidence type="ECO:0000313" key="30">
    <source>
        <dbReference type="Proteomes" id="UP000734854"/>
    </source>
</evidence>
<keyword evidence="13 25" id="KW-0547">Nucleotide-binding</keyword>
<comment type="function">
    <text evidence="23">The processed protein kinase Xa21 chain released by protein cleavage after X.oryzae pv. oryzae protein Ax21 detection translocates into the nucleus where it can bind and regulate WRKY62, a transcription factor. Confers resistance to the bacterial pathogen X.oryzae pv. oryzae (Xoo).</text>
</comment>
<dbReference type="FunFam" id="3.30.200.20:FF:000432">
    <property type="entry name" value="LRR receptor-like serine/threonine-protein kinase EFR"/>
    <property type="match status" value="1"/>
</dbReference>
<dbReference type="InterPro" id="IPR051716">
    <property type="entry name" value="Plant_RL_S/T_kinase"/>
</dbReference>
<evidence type="ECO:0000256" key="19">
    <source>
        <dbReference type="ARBA" id="ARBA00023180"/>
    </source>
</evidence>
<evidence type="ECO:0000256" key="12">
    <source>
        <dbReference type="ARBA" id="ARBA00022737"/>
    </source>
</evidence>
<accession>A0A8J5LAU2</accession>
<evidence type="ECO:0000256" key="5">
    <source>
        <dbReference type="ARBA" id="ARBA00022475"/>
    </source>
</evidence>
<dbReference type="PROSITE" id="PS00108">
    <property type="entry name" value="PROTEIN_KINASE_ST"/>
    <property type="match status" value="1"/>
</dbReference>
<keyword evidence="9" id="KW-0808">Transferase</keyword>
<keyword evidence="18" id="KW-0675">Receptor</keyword>
<keyword evidence="30" id="KW-1185">Reference proteome</keyword>
<keyword evidence="19" id="KW-0325">Glycoprotein</keyword>
<dbReference type="OrthoDB" id="676979at2759"/>
<evidence type="ECO:0000256" key="8">
    <source>
        <dbReference type="ARBA" id="ARBA00022614"/>
    </source>
</evidence>
<comment type="similarity">
    <text evidence="3">Belongs to the protein kinase superfamily. Ser/Thr protein kinase family.</text>
</comment>
<reference evidence="29 30" key="1">
    <citation type="submission" date="2020-08" db="EMBL/GenBank/DDBJ databases">
        <title>Plant Genome Project.</title>
        <authorList>
            <person name="Zhang R.-G."/>
        </authorList>
    </citation>
    <scope>NUCLEOTIDE SEQUENCE [LARGE SCALE GENOMIC DNA]</scope>
    <source>
        <tissue evidence="29">Rhizome</tissue>
    </source>
</reference>
<name>A0A8J5LAU2_ZINOF</name>
<dbReference type="InterPro" id="IPR000719">
    <property type="entry name" value="Prot_kinase_dom"/>
</dbReference>
<comment type="catalytic activity">
    <reaction evidence="20">
        <text>L-threonyl-[protein] + ATP = O-phospho-L-threonyl-[protein] + ADP + H(+)</text>
        <dbReference type="Rhea" id="RHEA:46608"/>
        <dbReference type="Rhea" id="RHEA-COMP:11060"/>
        <dbReference type="Rhea" id="RHEA-COMP:11605"/>
        <dbReference type="ChEBI" id="CHEBI:15378"/>
        <dbReference type="ChEBI" id="CHEBI:30013"/>
        <dbReference type="ChEBI" id="CHEBI:30616"/>
        <dbReference type="ChEBI" id="CHEBI:61977"/>
        <dbReference type="ChEBI" id="CHEBI:456216"/>
        <dbReference type="EC" id="2.7.11.1"/>
    </reaction>
</comment>
<keyword evidence="16 26" id="KW-1133">Transmembrane helix</keyword>
<organism evidence="29 30">
    <name type="scientific">Zingiber officinale</name>
    <name type="common">Ginger</name>
    <name type="synonym">Amomum zingiber</name>
    <dbReference type="NCBI Taxonomy" id="94328"/>
    <lineage>
        <taxon>Eukaryota</taxon>
        <taxon>Viridiplantae</taxon>
        <taxon>Streptophyta</taxon>
        <taxon>Embryophyta</taxon>
        <taxon>Tracheophyta</taxon>
        <taxon>Spermatophyta</taxon>
        <taxon>Magnoliopsida</taxon>
        <taxon>Liliopsida</taxon>
        <taxon>Zingiberales</taxon>
        <taxon>Zingiberaceae</taxon>
        <taxon>Zingiber</taxon>
    </lineage>
</organism>
<dbReference type="GO" id="GO:0005789">
    <property type="term" value="C:endoplasmic reticulum membrane"/>
    <property type="evidence" value="ECO:0007669"/>
    <property type="project" value="UniProtKB-SubCell"/>
</dbReference>
<evidence type="ECO:0000256" key="1">
    <source>
        <dbReference type="ARBA" id="ARBA00004162"/>
    </source>
</evidence>
<feature type="signal peptide" evidence="27">
    <location>
        <begin position="1"/>
        <end position="20"/>
    </location>
</feature>
<evidence type="ECO:0000259" key="28">
    <source>
        <dbReference type="PROSITE" id="PS50011"/>
    </source>
</evidence>
<evidence type="ECO:0000256" key="11">
    <source>
        <dbReference type="ARBA" id="ARBA00022729"/>
    </source>
</evidence>
<evidence type="ECO:0000256" key="10">
    <source>
        <dbReference type="ARBA" id="ARBA00022692"/>
    </source>
</evidence>
<keyword evidence="14" id="KW-0418">Kinase</keyword>
<evidence type="ECO:0000256" key="4">
    <source>
        <dbReference type="ARBA" id="ARBA00012513"/>
    </source>
</evidence>
<dbReference type="FunFam" id="1.10.510.10:FF:000358">
    <property type="entry name" value="Putative leucine-rich repeat receptor-like serine/threonine-protein kinase"/>
    <property type="match status" value="1"/>
</dbReference>
<dbReference type="EMBL" id="JACMSC010000008">
    <property type="protein sequence ID" value="KAG6511334.1"/>
    <property type="molecule type" value="Genomic_DNA"/>
</dbReference>
<dbReference type="Pfam" id="PF13855">
    <property type="entry name" value="LRR_8"/>
    <property type="match status" value="3"/>
</dbReference>